<feature type="domain" description="HTH luxR-type" evidence="3">
    <location>
        <begin position="180"/>
        <end position="245"/>
    </location>
</feature>
<dbReference type="InterPro" id="IPR039420">
    <property type="entry name" value="WalR-like"/>
</dbReference>
<evidence type="ECO:0000259" key="3">
    <source>
        <dbReference type="PROSITE" id="PS50043"/>
    </source>
</evidence>
<dbReference type="SUPFAM" id="SSF46894">
    <property type="entry name" value="C-terminal effector domain of the bipartite response regulators"/>
    <property type="match status" value="1"/>
</dbReference>
<dbReference type="Proteomes" id="UP000677016">
    <property type="component" value="Unassembled WGS sequence"/>
</dbReference>
<dbReference type="EMBL" id="JAGSNF010000004">
    <property type="protein sequence ID" value="MBR7742522.1"/>
    <property type="molecule type" value="Genomic_DNA"/>
</dbReference>
<dbReference type="RefSeq" id="WP_211601690.1">
    <property type="nucleotide sequence ID" value="NZ_JAGSNF010000004.1"/>
</dbReference>
<dbReference type="InterPro" id="IPR000792">
    <property type="entry name" value="Tscrpt_reg_LuxR_C"/>
</dbReference>
<evidence type="ECO:0000313" key="5">
    <source>
        <dbReference type="Proteomes" id="UP000677016"/>
    </source>
</evidence>
<dbReference type="GO" id="GO:0003677">
    <property type="term" value="F:DNA binding"/>
    <property type="evidence" value="ECO:0007669"/>
    <property type="project" value="UniProtKB-KW"/>
</dbReference>
<organism evidence="4 5">
    <name type="scientific">Phycicoccus avicenniae</name>
    <dbReference type="NCBI Taxonomy" id="2828860"/>
    <lineage>
        <taxon>Bacteria</taxon>
        <taxon>Bacillati</taxon>
        <taxon>Actinomycetota</taxon>
        <taxon>Actinomycetes</taxon>
        <taxon>Micrococcales</taxon>
        <taxon>Intrasporangiaceae</taxon>
        <taxon>Phycicoccus</taxon>
    </lineage>
</organism>
<protein>
    <submittedName>
        <fullName evidence="4">Response regulator transcription factor</fullName>
    </submittedName>
</protein>
<keyword evidence="1" id="KW-0238">DNA-binding</keyword>
<dbReference type="PROSITE" id="PS50043">
    <property type="entry name" value="HTH_LUXR_2"/>
    <property type="match status" value="1"/>
</dbReference>
<dbReference type="PROSITE" id="PS00622">
    <property type="entry name" value="HTH_LUXR_1"/>
    <property type="match status" value="1"/>
</dbReference>
<proteinExistence type="predicted"/>
<feature type="region of interest" description="Disordered" evidence="2">
    <location>
        <begin position="1"/>
        <end position="46"/>
    </location>
</feature>
<evidence type="ECO:0000256" key="1">
    <source>
        <dbReference type="ARBA" id="ARBA00023125"/>
    </source>
</evidence>
<reference evidence="4" key="1">
    <citation type="submission" date="2021-04" db="EMBL/GenBank/DDBJ databases">
        <title>Phycicoccus avicenniae sp. nov., a novel endophytic actinomycetes isolated from branch of Avicennia mariana.</title>
        <authorList>
            <person name="Tuo L."/>
        </authorList>
    </citation>
    <scope>NUCLEOTIDE SEQUENCE</scope>
    <source>
        <strain evidence="4">BSK3Z-2</strain>
    </source>
</reference>
<dbReference type="Gene3D" id="3.40.50.2300">
    <property type="match status" value="1"/>
</dbReference>
<feature type="compositionally biased region" description="Low complexity" evidence="2">
    <location>
        <begin position="1"/>
        <end position="21"/>
    </location>
</feature>
<dbReference type="GO" id="GO:0006355">
    <property type="term" value="P:regulation of DNA-templated transcription"/>
    <property type="evidence" value="ECO:0007669"/>
    <property type="project" value="InterPro"/>
</dbReference>
<dbReference type="PANTHER" id="PTHR43214:SF42">
    <property type="entry name" value="TRANSCRIPTIONAL REGULATORY PROTEIN DESR"/>
    <property type="match status" value="1"/>
</dbReference>
<keyword evidence="5" id="KW-1185">Reference proteome</keyword>
<dbReference type="CDD" id="cd06170">
    <property type="entry name" value="LuxR_C_like"/>
    <property type="match status" value="1"/>
</dbReference>
<comment type="caution">
    <text evidence="4">The sequence shown here is derived from an EMBL/GenBank/DDBJ whole genome shotgun (WGS) entry which is preliminary data.</text>
</comment>
<dbReference type="SMART" id="SM00421">
    <property type="entry name" value="HTH_LUXR"/>
    <property type="match status" value="1"/>
</dbReference>
<sequence length="247" mass="25751">MTTTPTRAPAPRTATATVAPTTPLPAPHPEATRSPARSGSAPRPGGQAVLRLVVGHPCRLTGEVLAQSLGGSGDFAAIKLVHGLEQVADVVAGWHPHVVLLAGVVGRPSLELAKEIAETHRCGVVVVATEPSRAAVDTALRQGNISLLSHQAGLSHLLHAVRGTAMGCPTIDTSFAPSADDADGCTLTPRERDVLLLTTEGLPVKEIATRLFLTGGTVRNISSSAIRKLDARNRYEAARLAHDKGWL</sequence>
<dbReference type="Pfam" id="PF00196">
    <property type="entry name" value="GerE"/>
    <property type="match status" value="1"/>
</dbReference>
<name>A0A941HZ33_9MICO</name>
<dbReference type="AlphaFoldDB" id="A0A941HZ33"/>
<evidence type="ECO:0000256" key="2">
    <source>
        <dbReference type="SAM" id="MobiDB-lite"/>
    </source>
</evidence>
<dbReference type="PANTHER" id="PTHR43214">
    <property type="entry name" value="TWO-COMPONENT RESPONSE REGULATOR"/>
    <property type="match status" value="1"/>
</dbReference>
<dbReference type="PRINTS" id="PR00038">
    <property type="entry name" value="HTHLUXR"/>
</dbReference>
<dbReference type="InterPro" id="IPR016032">
    <property type="entry name" value="Sig_transdc_resp-reg_C-effctor"/>
</dbReference>
<gene>
    <name evidence="4" type="ORF">KC207_04370</name>
</gene>
<evidence type="ECO:0000313" key="4">
    <source>
        <dbReference type="EMBL" id="MBR7742522.1"/>
    </source>
</evidence>
<accession>A0A941HZ33</accession>